<proteinExistence type="predicted"/>
<accession>A0A397JMF0</accession>
<name>A0A397JMF0_9GLOM</name>
<sequence>MFSIGFRSGEFDNFNFICLKPFFIFAACFGALSSSRKWDSTRSFDVHVMYIIEDILNVPHSIKPKWSSAKFLDAWTKLLLRERISVEKMQRAITESAINPFEIILIILKYIYVGIVNVENVDIKTIYELMIAAKESHLIETKASWLRTHFINQFLKLTSLKIWKNFHPNLIFGSEDFVSLPKSALVSILKRDDLKWSDDNFLTLKITLQQCLPHIQHALEISSWIDFKSTPYLPQDMPHRFQLILRGSRDGFAPKTFWDMCHGYANTIAI</sequence>
<protein>
    <recommendedName>
        <fullName evidence="3">BTB domain-containing protein</fullName>
    </recommendedName>
</protein>
<dbReference type="OrthoDB" id="1022638at2759"/>
<organism evidence="1 2">
    <name type="scientific">Diversispora epigaea</name>
    <dbReference type="NCBI Taxonomy" id="1348612"/>
    <lineage>
        <taxon>Eukaryota</taxon>
        <taxon>Fungi</taxon>
        <taxon>Fungi incertae sedis</taxon>
        <taxon>Mucoromycota</taxon>
        <taxon>Glomeromycotina</taxon>
        <taxon>Glomeromycetes</taxon>
        <taxon>Diversisporales</taxon>
        <taxon>Diversisporaceae</taxon>
        <taxon>Diversispora</taxon>
    </lineage>
</organism>
<dbReference type="AlphaFoldDB" id="A0A397JMF0"/>
<gene>
    <name evidence="1" type="ORF">Glove_40g170</name>
</gene>
<dbReference type="Proteomes" id="UP000266861">
    <property type="component" value="Unassembled WGS sequence"/>
</dbReference>
<dbReference type="EMBL" id="PQFF01000038">
    <property type="protein sequence ID" value="RHZ87146.1"/>
    <property type="molecule type" value="Genomic_DNA"/>
</dbReference>
<reference evidence="1 2" key="1">
    <citation type="submission" date="2018-08" db="EMBL/GenBank/DDBJ databases">
        <title>Genome and evolution of the arbuscular mycorrhizal fungus Diversispora epigaea (formerly Glomus versiforme) and its bacterial endosymbionts.</title>
        <authorList>
            <person name="Sun X."/>
            <person name="Fei Z."/>
            <person name="Harrison M."/>
        </authorList>
    </citation>
    <scope>NUCLEOTIDE SEQUENCE [LARGE SCALE GENOMIC DNA]</scope>
    <source>
        <strain evidence="1 2">IT104</strain>
    </source>
</reference>
<comment type="caution">
    <text evidence="1">The sequence shown here is derived from an EMBL/GenBank/DDBJ whole genome shotgun (WGS) entry which is preliminary data.</text>
</comment>
<keyword evidence="2" id="KW-1185">Reference proteome</keyword>
<evidence type="ECO:0008006" key="3">
    <source>
        <dbReference type="Google" id="ProtNLM"/>
    </source>
</evidence>
<evidence type="ECO:0000313" key="1">
    <source>
        <dbReference type="EMBL" id="RHZ87146.1"/>
    </source>
</evidence>
<evidence type="ECO:0000313" key="2">
    <source>
        <dbReference type="Proteomes" id="UP000266861"/>
    </source>
</evidence>